<dbReference type="AlphaFoldDB" id="A0A238GZJ5"/>
<evidence type="ECO:0000313" key="1">
    <source>
        <dbReference type="EMBL" id="SMF98415.1"/>
    </source>
</evidence>
<sequence>MAVGRHSISCSSVQGITSAFVSRMVRLRTPLIELSRVSRQLGFPNGPL</sequence>
<evidence type="ECO:0000313" key="2">
    <source>
        <dbReference type="Proteomes" id="UP000198460"/>
    </source>
</evidence>
<name>A0A238GZJ5_9BURK</name>
<organism evidence="1 2">
    <name type="scientific">Burkholderia singularis</name>
    <dbReference type="NCBI Taxonomy" id="1503053"/>
    <lineage>
        <taxon>Bacteria</taxon>
        <taxon>Pseudomonadati</taxon>
        <taxon>Pseudomonadota</taxon>
        <taxon>Betaproteobacteria</taxon>
        <taxon>Burkholderiales</taxon>
        <taxon>Burkholderiaceae</taxon>
        <taxon>Burkholderia</taxon>
        <taxon>pseudomallei group</taxon>
    </lineage>
</organism>
<reference evidence="1 2" key="1">
    <citation type="submission" date="2017-04" db="EMBL/GenBank/DDBJ databases">
        <authorList>
            <person name="Afonso C.L."/>
            <person name="Miller P.J."/>
            <person name="Scott M.A."/>
            <person name="Spackman E."/>
            <person name="Goraichik I."/>
            <person name="Dimitrov K.M."/>
            <person name="Suarez D.L."/>
            <person name="Swayne D.E."/>
        </authorList>
    </citation>
    <scope>NUCLEOTIDE SEQUENCE [LARGE SCALE GENOMIC DNA]</scope>
    <source>
        <strain evidence="1">LMG 28154</strain>
    </source>
</reference>
<gene>
    <name evidence="1" type="ORF">BSIN_1699</name>
</gene>
<accession>A0A238GZJ5</accession>
<protein>
    <submittedName>
        <fullName evidence="1">Uncharacterized protein</fullName>
    </submittedName>
</protein>
<proteinExistence type="predicted"/>
<dbReference type="EMBL" id="FXAN01000025">
    <property type="protein sequence ID" value="SMF98415.1"/>
    <property type="molecule type" value="Genomic_DNA"/>
</dbReference>
<dbReference type="Proteomes" id="UP000198460">
    <property type="component" value="Unassembled WGS sequence"/>
</dbReference>